<sequence length="208" mass="22109">MSMLSTTRRALCGQSSLAMAALRLTISRTSLPLAAVFHRPSSSSSTAAPLQPSSSPKPAHADPLNPDIPLNHLSQPITPLPPPLPSLGPSSPITREALHRLHRLSALNPPEEGSAEEAELLKGLGGLVGLMEAVKAVELPKGEGGYGALLGRGVGELVLDFDESEDAPEKRGSEPMEKMEVPGGRKLLEYATRRKGDYYASRLPQKIE</sequence>
<evidence type="ECO:0000313" key="2">
    <source>
        <dbReference type="EMBL" id="KAI9634791.1"/>
    </source>
</evidence>
<dbReference type="RefSeq" id="XP_052944568.1">
    <property type="nucleotide sequence ID" value="XM_053089734.1"/>
</dbReference>
<dbReference type="AlphaFoldDB" id="A0AA38H711"/>
<comment type="caution">
    <text evidence="2">The sequence shown here is derived from an EMBL/GenBank/DDBJ whole genome shotgun (WGS) entry which is preliminary data.</text>
</comment>
<accession>A0AA38H711</accession>
<feature type="region of interest" description="Disordered" evidence="1">
    <location>
        <begin position="162"/>
        <end position="185"/>
    </location>
</feature>
<keyword evidence="3" id="KW-1185">Reference proteome</keyword>
<reference evidence="2" key="1">
    <citation type="journal article" date="2022" name="G3 (Bethesda)">
        <title>High quality genome of the basidiomycete yeast Dioszegia hungarica PDD-24b-2 isolated from cloud water.</title>
        <authorList>
            <person name="Jarrige D."/>
            <person name="Haridas S."/>
            <person name="Bleykasten-Grosshans C."/>
            <person name="Joly M."/>
            <person name="Nadalig T."/>
            <person name="Sancelme M."/>
            <person name="Vuilleumier S."/>
            <person name="Grigoriev I.V."/>
            <person name="Amato P."/>
            <person name="Bringel F."/>
        </authorList>
    </citation>
    <scope>NUCLEOTIDE SEQUENCE</scope>
    <source>
        <strain evidence="2">PDD-24b-2</strain>
    </source>
</reference>
<proteinExistence type="predicted"/>
<evidence type="ECO:0000256" key="1">
    <source>
        <dbReference type="SAM" id="MobiDB-lite"/>
    </source>
</evidence>
<dbReference type="Proteomes" id="UP001164286">
    <property type="component" value="Unassembled WGS sequence"/>
</dbReference>
<feature type="compositionally biased region" description="Polar residues" evidence="1">
    <location>
        <begin position="40"/>
        <end position="56"/>
    </location>
</feature>
<evidence type="ECO:0000313" key="3">
    <source>
        <dbReference type="Proteomes" id="UP001164286"/>
    </source>
</evidence>
<organism evidence="2 3">
    <name type="scientific">Dioszegia hungarica</name>
    <dbReference type="NCBI Taxonomy" id="4972"/>
    <lineage>
        <taxon>Eukaryota</taxon>
        <taxon>Fungi</taxon>
        <taxon>Dikarya</taxon>
        <taxon>Basidiomycota</taxon>
        <taxon>Agaricomycotina</taxon>
        <taxon>Tremellomycetes</taxon>
        <taxon>Tremellales</taxon>
        <taxon>Bulleribasidiaceae</taxon>
        <taxon>Dioszegia</taxon>
    </lineage>
</organism>
<protein>
    <submittedName>
        <fullName evidence="2">Uncharacterized protein</fullName>
    </submittedName>
</protein>
<dbReference type="GeneID" id="77728939"/>
<feature type="compositionally biased region" description="Basic and acidic residues" evidence="1">
    <location>
        <begin position="167"/>
        <end position="180"/>
    </location>
</feature>
<name>A0AA38H711_9TREE</name>
<gene>
    <name evidence="2" type="ORF">MKK02DRAFT_37667</name>
</gene>
<feature type="region of interest" description="Disordered" evidence="1">
    <location>
        <begin position="40"/>
        <end position="92"/>
    </location>
</feature>
<dbReference type="EMBL" id="JAKWFO010000006">
    <property type="protein sequence ID" value="KAI9634791.1"/>
    <property type="molecule type" value="Genomic_DNA"/>
</dbReference>